<comment type="caution">
    <text evidence="2">The sequence shown here is derived from an EMBL/GenBank/DDBJ whole genome shotgun (WGS) entry which is preliminary data.</text>
</comment>
<protein>
    <submittedName>
        <fullName evidence="2">BTB/POZ fold protein</fullName>
    </submittedName>
</protein>
<dbReference type="OrthoDB" id="6359816at2759"/>
<accession>A0A162I234</accession>
<evidence type="ECO:0000259" key="1">
    <source>
        <dbReference type="PROSITE" id="PS50097"/>
    </source>
</evidence>
<evidence type="ECO:0000313" key="2">
    <source>
        <dbReference type="EMBL" id="KZZ87633.1"/>
    </source>
</evidence>
<feature type="domain" description="BTB" evidence="1">
    <location>
        <begin position="21"/>
        <end position="83"/>
    </location>
</feature>
<dbReference type="EMBL" id="AZGZ01000032">
    <property type="protein sequence ID" value="KZZ87633.1"/>
    <property type="molecule type" value="Genomic_DNA"/>
</dbReference>
<dbReference type="CDD" id="cd18186">
    <property type="entry name" value="BTB_POZ_ZBTB_KLHL-like"/>
    <property type="match status" value="1"/>
</dbReference>
<gene>
    <name evidence="2" type="ORF">AAP_05544</name>
</gene>
<keyword evidence="3" id="KW-1185">Reference proteome</keyword>
<dbReference type="InterPro" id="IPR011333">
    <property type="entry name" value="SKP1/BTB/POZ_sf"/>
</dbReference>
<dbReference type="InterPro" id="IPR000210">
    <property type="entry name" value="BTB/POZ_dom"/>
</dbReference>
<evidence type="ECO:0000313" key="3">
    <source>
        <dbReference type="Proteomes" id="UP000242877"/>
    </source>
</evidence>
<dbReference type="Gene3D" id="3.30.710.10">
    <property type="entry name" value="Potassium Channel Kv1.1, Chain A"/>
    <property type="match status" value="1"/>
</dbReference>
<proteinExistence type="predicted"/>
<dbReference type="SUPFAM" id="SSF54695">
    <property type="entry name" value="POZ domain"/>
    <property type="match status" value="1"/>
</dbReference>
<dbReference type="SMART" id="SM00225">
    <property type="entry name" value="BTB"/>
    <property type="match status" value="1"/>
</dbReference>
<dbReference type="PROSITE" id="PS50097">
    <property type="entry name" value="BTB"/>
    <property type="match status" value="1"/>
</dbReference>
<dbReference type="AlphaFoldDB" id="A0A162I234"/>
<organism evidence="2 3">
    <name type="scientific">Ascosphaera apis ARSEF 7405</name>
    <dbReference type="NCBI Taxonomy" id="392613"/>
    <lineage>
        <taxon>Eukaryota</taxon>
        <taxon>Fungi</taxon>
        <taxon>Dikarya</taxon>
        <taxon>Ascomycota</taxon>
        <taxon>Pezizomycotina</taxon>
        <taxon>Eurotiomycetes</taxon>
        <taxon>Eurotiomycetidae</taxon>
        <taxon>Onygenales</taxon>
        <taxon>Ascosphaeraceae</taxon>
        <taxon>Ascosphaera</taxon>
    </lineage>
</organism>
<dbReference type="Pfam" id="PF00651">
    <property type="entry name" value="BTB"/>
    <property type="match status" value="1"/>
</dbReference>
<sequence length="228" mass="26346">MAQANNHLNEGVRVERTSKFSDFTMRCRGFHFEVHKVVVCAQSDVMCSAVSTHDKTKSECKVRNLDQFDPHAVSCALDFMYTGSYLGYTTQGVIEVENKKQIEQIGDMLNEAKVAHIASFLNLPMLRNKAAEIMQARFDPIKKPQEFTNTLKYLFENKVFSNYQTVALRILPTNKAVLWRFLARKEYEAFDLPRPVWLSIMERLRQDYSKKAIKATNGGNEPKLKRKR</sequence>
<name>A0A162I234_9EURO</name>
<reference evidence="2 3" key="1">
    <citation type="journal article" date="2016" name="Genome Biol. Evol.">
        <title>Divergent and convergent evolution of fungal pathogenicity.</title>
        <authorList>
            <person name="Shang Y."/>
            <person name="Xiao G."/>
            <person name="Zheng P."/>
            <person name="Cen K."/>
            <person name="Zhan S."/>
            <person name="Wang C."/>
        </authorList>
    </citation>
    <scope>NUCLEOTIDE SEQUENCE [LARGE SCALE GENOMIC DNA]</scope>
    <source>
        <strain evidence="2 3">ARSEF 7405</strain>
    </source>
</reference>
<dbReference type="Proteomes" id="UP000242877">
    <property type="component" value="Unassembled WGS sequence"/>
</dbReference>
<dbReference type="VEuPathDB" id="FungiDB:AAP_05544"/>